<keyword evidence="5" id="KW-0106">Calcium</keyword>
<gene>
    <name evidence="9" type="ORF">V5J35_000739</name>
</gene>
<protein>
    <submittedName>
        <fullName evidence="9">Type IV pilus assembly protein PilY1</fullName>
    </submittedName>
</protein>
<evidence type="ECO:0000256" key="6">
    <source>
        <dbReference type="ARBA" id="ARBA00023263"/>
    </source>
</evidence>
<keyword evidence="6" id="KW-0281">Fimbrium</keyword>
<keyword evidence="10" id="KW-1185">Reference proteome</keyword>
<dbReference type="InterPro" id="IPR008707">
    <property type="entry name" value="B-propeller_PilY1"/>
</dbReference>
<evidence type="ECO:0000259" key="8">
    <source>
        <dbReference type="Pfam" id="PF05567"/>
    </source>
</evidence>
<dbReference type="InterPro" id="IPR015943">
    <property type="entry name" value="WD40/YVTN_repeat-like_dom_sf"/>
</dbReference>
<evidence type="ECO:0000313" key="9">
    <source>
        <dbReference type="EMBL" id="MET4755547.1"/>
    </source>
</evidence>
<accession>A0ABV2SCQ9</accession>
<keyword evidence="7" id="KW-0732">Signal</keyword>
<sequence length="981" mass="107090">MKKNITVWLFIFIYFSAQADDTTLFVRSLPDAARPNILMIYDTSGSMLITEASTGQQRRVGASQAAINFINSAQNINFGLMSFAPVRNSTNLNFDVAVRDINQIRTDAVTAIQNYVYDAWTPLYESYFEAYRYFRGENSRFAVTFGANTRVAGSTSQYRSPITHRCQENIILLITDGLPSVYRTGLDLIRNLISGVTFPTGEGLTNNCDTSDDASDNEWCMEELGYFMDTTDMSSTIDGTQHVSTFVVACYGDADETVWRNTARVSGGEYYSVANSNELAAALTGILERVNATASIFAAPATSPSAFNSLQTSEDVYYTMFRPARGPNWTGNLKRYRLGQDNQIYDVNGNLAIDATTGQFRATAQSFWSSSADGLIVGAGGVAEEITLTRALYTNTTGSTDVDLTDSDNILHENTTAITSAMLGAADATERTQLLQWGRGVDIDDSDGDGSTTDVRTAVGDALHTQPRDITYYADSTGSVVDKTVFFTTNDGFLHAIDADDGTTEFAFIPEELLSNLKFYRDGFVSGGTLKVYGMDGPMTVWHNDANNDGDVLQADNGSADANEHIYLYLTMRRGGNNIYALDVTDRSNPELKWVIEGDLDNDHQRDTRTANPNFNELGQTWSAPLLARVNWNGAERQVLLFGGGYDADTDAQTTIASNSDIGNAIYMVDAETGAKLWSASSQSYSNLTLSTMDFGIAADLTLVDIDQDGLIDFFFAADTGGQLFRFDIDPANSGASNFATGGKIAQISTSTAANTRRFFEAPVVSIGRNSEYLNIAVGTGLRHSPLDTTVNDRMYVIRDPNVFETPANYNYATRGGSSTFIDESNLYDATSNLIQQGTTAEQQTALTTLDSSNGWYLRMESSGEKILGQATIFNGILLFNSFTPVATFSSNCIPQAGTNHFYSVNIENAGSVFNQDTSVAALNKSDRRVATLNSAIAPTPSIVNRGNQGSEVCVGTQCFQNLLRSVRSVPMHRNFWRENR</sequence>
<evidence type="ECO:0000256" key="1">
    <source>
        <dbReference type="ARBA" id="ARBA00004561"/>
    </source>
</evidence>
<comment type="caution">
    <text evidence="9">The sequence shown here is derived from an EMBL/GenBank/DDBJ whole genome shotgun (WGS) entry which is preliminary data.</text>
</comment>
<keyword evidence="4" id="KW-0479">Metal-binding</keyword>
<feature type="chain" id="PRO_5046750255" evidence="7">
    <location>
        <begin position="20"/>
        <end position="981"/>
    </location>
</feature>
<evidence type="ECO:0000256" key="4">
    <source>
        <dbReference type="ARBA" id="ARBA00022723"/>
    </source>
</evidence>
<keyword evidence="3" id="KW-1029">Fimbrium biogenesis</keyword>
<dbReference type="SMART" id="SM00564">
    <property type="entry name" value="PQQ"/>
    <property type="match status" value="2"/>
</dbReference>
<comment type="subcellular location">
    <subcellularLocation>
        <location evidence="1">Fimbrium</location>
    </subcellularLocation>
</comment>
<name>A0ABV2SCQ9_9GAMM</name>
<dbReference type="SUPFAM" id="SSF53300">
    <property type="entry name" value="vWA-like"/>
    <property type="match status" value="1"/>
</dbReference>
<dbReference type="InterPro" id="IPR018391">
    <property type="entry name" value="PQQ_b-propeller_rpt"/>
</dbReference>
<evidence type="ECO:0000256" key="7">
    <source>
        <dbReference type="SAM" id="SignalP"/>
    </source>
</evidence>
<dbReference type="SUPFAM" id="SSF50998">
    <property type="entry name" value="Quinoprotein alcohol dehydrogenase-like"/>
    <property type="match status" value="1"/>
</dbReference>
<evidence type="ECO:0000256" key="3">
    <source>
        <dbReference type="ARBA" id="ARBA00022558"/>
    </source>
</evidence>
<dbReference type="RefSeq" id="WP_354009963.1">
    <property type="nucleotide sequence ID" value="NZ_JBEWTA010000001.1"/>
</dbReference>
<dbReference type="InterPro" id="IPR011047">
    <property type="entry name" value="Quinoprotein_ADH-like_sf"/>
</dbReference>
<organism evidence="9 10">
    <name type="scientific">Endozoicomonas lisbonensis</name>
    <dbReference type="NCBI Taxonomy" id="3120522"/>
    <lineage>
        <taxon>Bacteria</taxon>
        <taxon>Pseudomonadati</taxon>
        <taxon>Pseudomonadota</taxon>
        <taxon>Gammaproteobacteria</taxon>
        <taxon>Oceanospirillales</taxon>
        <taxon>Endozoicomonadaceae</taxon>
        <taxon>Endozoicomonas</taxon>
    </lineage>
</organism>
<dbReference type="InterPro" id="IPR036465">
    <property type="entry name" value="vWFA_dom_sf"/>
</dbReference>
<dbReference type="Gene3D" id="2.130.10.10">
    <property type="entry name" value="YVTN repeat-like/Quinoprotein amine dehydrogenase"/>
    <property type="match status" value="1"/>
</dbReference>
<dbReference type="EMBL" id="JBEWTB010000002">
    <property type="protein sequence ID" value="MET4755547.1"/>
    <property type="molecule type" value="Genomic_DNA"/>
</dbReference>
<dbReference type="Proteomes" id="UP001549366">
    <property type="component" value="Unassembled WGS sequence"/>
</dbReference>
<feature type="domain" description="PilY1 beta-propeller" evidence="8">
    <location>
        <begin position="483"/>
        <end position="738"/>
    </location>
</feature>
<evidence type="ECO:0000313" key="10">
    <source>
        <dbReference type="Proteomes" id="UP001549366"/>
    </source>
</evidence>
<dbReference type="Pfam" id="PF05567">
    <property type="entry name" value="T4P_PilY1"/>
    <property type="match status" value="1"/>
</dbReference>
<dbReference type="Gene3D" id="3.40.50.410">
    <property type="entry name" value="von Willebrand factor, type A domain"/>
    <property type="match status" value="1"/>
</dbReference>
<comment type="similarity">
    <text evidence="2">Belongs to the PilY1 family.</text>
</comment>
<feature type="signal peptide" evidence="7">
    <location>
        <begin position="1"/>
        <end position="19"/>
    </location>
</feature>
<evidence type="ECO:0000256" key="5">
    <source>
        <dbReference type="ARBA" id="ARBA00022837"/>
    </source>
</evidence>
<evidence type="ECO:0000256" key="2">
    <source>
        <dbReference type="ARBA" id="ARBA00008387"/>
    </source>
</evidence>
<reference evidence="9 10" key="1">
    <citation type="submission" date="2024-06" db="EMBL/GenBank/DDBJ databases">
        <title>Genomic Encyclopedia of Type Strains, Phase V (KMG-V): Genome sequencing to study the core and pangenomes of soil and plant-associated prokaryotes.</title>
        <authorList>
            <person name="Whitman W."/>
        </authorList>
    </citation>
    <scope>NUCLEOTIDE SEQUENCE [LARGE SCALE GENOMIC DNA]</scope>
    <source>
        <strain evidence="9 10">NE40</strain>
    </source>
</reference>
<proteinExistence type="inferred from homology"/>